<evidence type="ECO:0000256" key="3">
    <source>
        <dbReference type="ARBA" id="ARBA00022679"/>
    </source>
</evidence>
<gene>
    <name evidence="13" type="ORF">BCF74_12362</name>
</gene>
<keyword evidence="2" id="KW-0723">Serine/threonine-protein kinase</keyword>
<dbReference type="PROSITE" id="PS00107">
    <property type="entry name" value="PROTEIN_KINASE_ATP"/>
    <property type="match status" value="1"/>
</dbReference>
<evidence type="ECO:0000256" key="2">
    <source>
        <dbReference type="ARBA" id="ARBA00022527"/>
    </source>
</evidence>
<keyword evidence="14" id="KW-1185">Reference proteome</keyword>
<dbReference type="Gene3D" id="1.10.510.10">
    <property type="entry name" value="Transferase(Phosphotransferase) domain 1"/>
    <property type="match status" value="1"/>
</dbReference>
<evidence type="ECO:0000259" key="12">
    <source>
        <dbReference type="PROSITE" id="PS50011"/>
    </source>
</evidence>
<dbReference type="Pfam" id="PF00069">
    <property type="entry name" value="Pkinase"/>
    <property type="match status" value="1"/>
</dbReference>
<dbReference type="GO" id="GO:0005524">
    <property type="term" value="F:ATP binding"/>
    <property type="evidence" value="ECO:0007669"/>
    <property type="project" value="UniProtKB-UniRule"/>
</dbReference>
<name>A0A2T0UAN7_9MICO</name>
<dbReference type="Proteomes" id="UP000237822">
    <property type="component" value="Unassembled WGS sequence"/>
</dbReference>
<feature type="domain" description="Protein kinase" evidence="12">
    <location>
        <begin position="13"/>
        <end position="282"/>
    </location>
</feature>
<evidence type="ECO:0000256" key="6">
    <source>
        <dbReference type="ARBA" id="ARBA00022840"/>
    </source>
</evidence>
<evidence type="ECO:0000256" key="9">
    <source>
        <dbReference type="PROSITE-ProRule" id="PRU10141"/>
    </source>
</evidence>
<feature type="binding site" evidence="9">
    <location>
        <position position="42"/>
    </location>
    <ligand>
        <name>ATP</name>
        <dbReference type="ChEBI" id="CHEBI:30616"/>
    </ligand>
</feature>
<evidence type="ECO:0000256" key="8">
    <source>
        <dbReference type="ARBA" id="ARBA00048679"/>
    </source>
</evidence>
<feature type="compositionally biased region" description="Basic and acidic residues" evidence="10">
    <location>
        <begin position="314"/>
        <end position="323"/>
    </location>
</feature>
<dbReference type="InterPro" id="IPR017441">
    <property type="entry name" value="Protein_kinase_ATP_BS"/>
</dbReference>
<dbReference type="PANTHER" id="PTHR43289">
    <property type="entry name" value="MITOGEN-ACTIVATED PROTEIN KINASE KINASE KINASE 20-RELATED"/>
    <property type="match status" value="1"/>
</dbReference>
<accession>A0A2T0UAN7</accession>
<feature type="transmembrane region" description="Helical" evidence="11">
    <location>
        <begin position="340"/>
        <end position="360"/>
    </location>
</feature>
<dbReference type="RefSeq" id="WP_170070243.1">
    <property type="nucleotide sequence ID" value="NZ_PVTI01000023.1"/>
</dbReference>
<dbReference type="SUPFAM" id="SSF56112">
    <property type="entry name" value="Protein kinase-like (PK-like)"/>
    <property type="match status" value="1"/>
</dbReference>
<keyword evidence="11" id="KW-0472">Membrane</keyword>
<dbReference type="PANTHER" id="PTHR43289:SF6">
    <property type="entry name" value="SERINE_THREONINE-PROTEIN KINASE NEKL-3"/>
    <property type="match status" value="1"/>
</dbReference>
<dbReference type="PROSITE" id="PS50011">
    <property type="entry name" value="PROTEIN_KINASE_DOM"/>
    <property type="match status" value="1"/>
</dbReference>
<evidence type="ECO:0000256" key="4">
    <source>
        <dbReference type="ARBA" id="ARBA00022741"/>
    </source>
</evidence>
<feature type="compositionally biased region" description="Low complexity" evidence="10">
    <location>
        <begin position="371"/>
        <end position="419"/>
    </location>
</feature>
<evidence type="ECO:0000256" key="7">
    <source>
        <dbReference type="ARBA" id="ARBA00047899"/>
    </source>
</evidence>
<proteinExistence type="predicted"/>
<evidence type="ECO:0000256" key="11">
    <source>
        <dbReference type="SAM" id="Phobius"/>
    </source>
</evidence>
<keyword evidence="6 9" id="KW-0067">ATP-binding</keyword>
<keyword evidence="4 9" id="KW-0547">Nucleotide-binding</keyword>
<reference evidence="13 14" key="1">
    <citation type="submission" date="2018-03" db="EMBL/GenBank/DDBJ databases">
        <title>Genomic Encyclopedia of Archaeal and Bacterial Type Strains, Phase II (KMG-II): from individual species to whole genera.</title>
        <authorList>
            <person name="Goeker M."/>
        </authorList>
    </citation>
    <scope>NUCLEOTIDE SEQUENCE [LARGE SCALE GENOMIC DNA]</scope>
    <source>
        <strain evidence="13 14">ATCC BAA-1496</strain>
    </source>
</reference>
<dbReference type="InterPro" id="IPR000719">
    <property type="entry name" value="Prot_kinase_dom"/>
</dbReference>
<feature type="region of interest" description="Disordered" evidence="10">
    <location>
        <begin position="366"/>
        <end position="432"/>
    </location>
</feature>
<dbReference type="FunFam" id="3.30.200.20:FF:000035">
    <property type="entry name" value="Serine/threonine protein kinase Stk1"/>
    <property type="match status" value="1"/>
</dbReference>
<protein>
    <recommendedName>
        <fullName evidence="1">non-specific serine/threonine protein kinase</fullName>
        <ecNumber evidence="1">2.7.11.1</ecNumber>
    </recommendedName>
</protein>
<dbReference type="EMBL" id="PVTI01000023">
    <property type="protein sequence ID" value="PRY54887.1"/>
    <property type="molecule type" value="Genomic_DNA"/>
</dbReference>
<keyword evidence="11" id="KW-1133">Transmembrane helix</keyword>
<keyword evidence="3" id="KW-0808">Transferase</keyword>
<comment type="catalytic activity">
    <reaction evidence="8">
        <text>L-seryl-[protein] + ATP = O-phospho-L-seryl-[protein] + ADP + H(+)</text>
        <dbReference type="Rhea" id="RHEA:17989"/>
        <dbReference type="Rhea" id="RHEA-COMP:9863"/>
        <dbReference type="Rhea" id="RHEA-COMP:11604"/>
        <dbReference type="ChEBI" id="CHEBI:15378"/>
        <dbReference type="ChEBI" id="CHEBI:29999"/>
        <dbReference type="ChEBI" id="CHEBI:30616"/>
        <dbReference type="ChEBI" id="CHEBI:83421"/>
        <dbReference type="ChEBI" id="CHEBI:456216"/>
        <dbReference type="EC" id="2.7.11.1"/>
    </reaction>
</comment>
<dbReference type="SMART" id="SM00220">
    <property type="entry name" value="S_TKc"/>
    <property type="match status" value="1"/>
</dbReference>
<evidence type="ECO:0000256" key="10">
    <source>
        <dbReference type="SAM" id="MobiDB-lite"/>
    </source>
</evidence>
<dbReference type="InterPro" id="IPR011009">
    <property type="entry name" value="Kinase-like_dom_sf"/>
</dbReference>
<evidence type="ECO:0000256" key="1">
    <source>
        <dbReference type="ARBA" id="ARBA00012513"/>
    </source>
</evidence>
<comment type="caution">
    <text evidence="13">The sequence shown here is derived from an EMBL/GenBank/DDBJ whole genome shotgun (WGS) entry which is preliminary data.</text>
</comment>
<keyword evidence="11" id="KW-0812">Transmembrane</keyword>
<dbReference type="EC" id="2.7.11.1" evidence="1"/>
<comment type="catalytic activity">
    <reaction evidence="7">
        <text>L-threonyl-[protein] + ATP = O-phospho-L-threonyl-[protein] + ADP + H(+)</text>
        <dbReference type="Rhea" id="RHEA:46608"/>
        <dbReference type="Rhea" id="RHEA-COMP:11060"/>
        <dbReference type="Rhea" id="RHEA-COMP:11605"/>
        <dbReference type="ChEBI" id="CHEBI:15378"/>
        <dbReference type="ChEBI" id="CHEBI:30013"/>
        <dbReference type="ChEBI" id="CHEBI:30616"/>
        <dbReference type="ChEBI" id="CHEBI:61977"/>
        <dbReference type="ChEBI" id="CHEBI:456216"/>
        <dbReference type="EC" id="2.7.11.1"/>
    </reaction>
</comment>
<dbReference type="AlphaFoldDB" id="A0A2T0UAN7"/>
<feature type="region of interest" description="Disordered" evidence="10">
    <location>
        <begin position="492"/>
        <end position="522"/>
    </location>
</feature>
<evidence type="ECO:0000256" key="5">
    <source>
        <dbReference type="ARBA" id="ARBA00022777"/>
    </source>
</evidence>
<evidence type="ECO:0000313" key="14">
    <source>
        <dbReference type="Proteomes" id="UP000237822"/>
    </source>
</evidence>
<feature type="region of interest" description="Disordered" evidence="10">
    <location>
        <begin position="299"/>
        <end position="323"/>
    </location>
</feature>
<evidence type="ECO:0000313" key="13">
    <source>
        <dbReference type="EMBL" id="PRY54887.1"/>
    </source>
</evidence>
<keyword evidence="5 13" id="KW-0418">Kinase</keyword>
<dbReference type="GO" id="GO:0045717">
    <property type="term" value="P:negative regulation of fatty acid biosynthetic process"/>
    <property type="evidence" value="ECO:0007669"/>
    <property type="project" value="UniProtKB-ARBA"/>
</dbReference>
<dbReference type="FunFam" id="1.10.510.10:FF:000021">
    <property type="entry name" value="Serine/threonine protein kinase"/>
    <property type="match status" value="1"/>
</dbReference>
<dbReference type="Gene3D" id="3.30.200.20">
    <property type="entry name" value="Phosphorylase Kinase, domain 1"/>
    <property type="match status" value="1"/>
</dbReference>
<sequence length="522" mass="54755">MTETQGRLLGGRYRLLAPLGRGGMAVVWRATDEMLGREVAIKTLDLTGPDSDNAGERFRREARATAALNHPHIVTVYDTGVEDDTAYLVMELLPGPTLAEQVRDSGPLPVEEVRTIGIEVAGALQAAHDAGIVHRDIKPGNISYAADGTVKVLDFGITQIVDEALGHQAQLTMTNTIVGTAEYLAPEQATGQRVDSRADLYALGCVLTTLLTGEPPFTGPTPVSILMKQANDPAPDVREKRPDTPADMADLVTALLAKDPANRPQSGRDVAGLLRSHRAPAVTEVLAPATAATRRMPAGAGVAGGAAGAYPSRSDLRDEPYDDGRDDRYGALDDRRGSKAWVWFLLLAAALAAAGIWYVLGNQDDTDTPNPASSSPTVATSAPTPTVEETTPSEEPTSSTPAPTETVRETVTSTPTSTTPAPPGDGGAGAVTNAVSGMSGALREAQQNEEIDGDIAKTIDGKLKDIEKALRDGDADAVRSLTGDIEGELRQAQEQGELTPQGGERLSGPVQDLRAAADAYQP</sequence>
<dbReference type="GO" id="GO:0004674">
    <property type="term" value="F:protein serine/threonine kinase activity"/>
    <property type="evidence" value="ECO:0007669"/>
    <property type="project" value="UniProtKB-KW"/>
</dbReference>
<organism evidence="13 14">
    <name type="scientific">Knoellia remsis</name>
    <dbReference type="NCBI Taxonomy" id="407159"/>
    <lineage>
        <taxon>Bacteria</taxon>
        <taxon>Bacillati</taxon>
        <taxon>Actinomycetota</taxon>
        <taxon>Actinomycetes</taxon>
        <taxon>Micrococcales</taxon>
        <taxon>Intrasporangiaceae</taxon>
        <taxon>Knoellia</taxon>
    </lineage>
</organism>
<dbReference type="CDD" id="cd14014">
    <property type="entry name" value="STKc_PknB_like"/>
    <property type="match status" value="1"/>
</dbReference>